<dbReference type="InterPro" id="IPR029057">
    <property type="entry name" value="PRTase-like"/>
</dbReference>
<protein>
    <recommendedName>
        <fullName evidence="4">Ribose-phosphate pyrophosphokinase N-terminal domain-containing protein</fullName>
    </recommendedName>
</protein>
<reference evidence="2 3" key="1">
    <citation type="submission" date="2011-02" db="EMBL/GenBank/DDBJ databases">
        <title>The Genome Sequence of Sphaeroforma arctica JP610.</title>
        <authorList>
            <consortium name="The Broad Institute Genome Sequencing Platform"/>
            <person name="Russ C."/>
            <person name="Cuomo C."/>
            <person name="Young S.K."/>
            <person name="Zeng Q."/>
            <person name="Gargeya S."/>
            <person name="Alvarado L."/>
            <person name="Berlin A."/>
            <person name="Chapman S.B."/>
            <person name="Chen Z."/>
            <person name="Freedman E."/>
            <person name="Gellesch M."/>
            <person name="Goldberg J."/>
            <person name="Griggs A."/>
            <person name="Gujja S."/>
            <person name="Heilman E."/>
            <person name="Heiman D."/>
            <person name="Howarth C."/>
            <person name="Mehta T."/>
            <person name="Neiman D."/>
            <person name="Pearson M."/>
            <person name="Roberts A."/>
            <person name="Saif S."/>
            <person name="Shea T."/>
            <person name="Shenoy N."/>
            <person name="Sisk P."/>
            <person name="Stolte C."/>
            <person name="Sykes S."/>
            <person name="White J."/>
            <person name="Yandava C."/>
            <person name="Burger G."/>
            <person name="Gray M.W."/>
            <person name="Holland P.W.H."/>
            <person name="King N."/>
            <person name="Lang F.B.F."/>
            <person name="Roger A.J."/>
            <person name="Ruiz-Trillo I."/>
            <person name="Haas B."/>
            <person name="Nusbaum C."/>
            <person name="Birren B."/>
        </authorList>
    </citation>
    <scope>NUCLEOTIDE SEQUENCE [LARGE SCALE GENOMIC DNA]</scope>
    <source>
        <strain evidence="2 3">JP610</strain>
    </source>
</reference>
<evidence type="ECO:0000256" key="1">
    <source>
        <dbReference type="ARBA" id="ARBA00006478"/>
    </source>
</evidence>
<gene>
    <name evidence="2" type="ORF">SARC_17664</name>
</gene>
<dbReference type="GO" id="GO:0000287">
    <property type="term" value="F:magnesium ion binding"/>
    <property type="evidence" value="ECO:0007669"/>
    <property type="project" value="InterPro"/>
</dbReference>
<dbReference type="EMBL" id="KQ253200">
    <property type="protein sequence ID" value="KNC69817.1"/>
    <property type="molecule type" value="Genomic_DNA"/>
</dbReference>
<feature type="non-terminal residue" evidence="2">
    <location>
        <position position="1"/>
    </location>
</feature>
<sequence>VIVTNSVPQIDRAKKYSKLCVVDISPLLTEAIRRIHFGESLSFLGKNVPL</sequence>
<dbReference type="AlphaFoldDB" id="A0A0L0EZE8"/>
<dbReference type="SUPFAM" id="SSF53271">
    <property type="entry name" value="PRTase-like"/>
    <property type="match status" value="1"/>
</dbReference>
<dbReference type="InterPro" id="IPR005946">
    <property type="entry name" value="Rib-P_diPkinase"/>
</dbReference>
<dbReference type="Proteomes" id="UP000054560">
    <property type="component" value="Unassembled WGS sequence"/>
</dbReference>
<organism evidence="2 3">
    <name type="scientific">Sphaeroforma arctica JP610</name>
    <dbReference type="NCBI Taxonomy" id="667725"/>
    <lineage>
        <taxon>Eukaryota</taxon>
        <taxon>Ichthyosporea</taxon>
        <taxon>Ichthyophonida</taxon>
        <taxon>Sphaeroforma</taxon>
    </lineage>
</organism>
<dbReference type="GeneID" id="25918168"/>
<evidence type="ECO:0000313" key="3">
    <source>
        <dbReference type="Proteomes" id="UP000054560"/>
    </source>
</evidence>
<dbReference type="Gene3D" id="3.40.50.2020">
    <property type="match status" value="2"/>
</dbReference>
<dbReference type="OrthoDB" id="413572at2759"/>
<dbReference type="GO" id="GO:0009165">
    <property type="term" value="P:nucleotide biosynthetic process"/>
    <property type="evidence" value="ECO:0007669"/>
    <property type="project" value="InterPro"/>
</dbReference>
<dbReference type="eggNOG" id="KOG1448">
    <property type="taxonomic scope" value="Eukaryota"/>
</dbReference>
<name>A0A0L0EZE8_9EUKA</name>
<comment type="similarity">
    <text evidence="1">Belongs to the ribose-phosphate pyrophosphokinase family.</text>
</comment>
<evidence type="ECO:0000313" key="2">
    <source>
        <dbReference type="EMBL" id="KNC69817.1"/>
    </source>
</evidence>
<dbReference type="RefSeq" id="XP_014143719.1">
    <property type="nucleotide sequence ID" value="XM_014288244.1"/>
</dbReference>
<evidence type="ECO:0008006" key="4">
    <source>
        <dbReference type="Google" id="ProtNLM"/>
    </source>
</evidence>
<dbReference type="STRING" id="667725.A0A0L0EZE8"/>
<keyword evidence="3" id="KW-1185">Reference proteome</keyword>
<accession>A0A0L0EZE8</accession>
<proteinExistence type="inferred from homology"/>
<dbReference type="Pfam" id="PF14572">
    <property type="entry name" value="Pribosyl_synth"/>
    <property type="match status" value="1"/>
</dbReference>